<evidence type="ECO:0000313" key="1">
    <source>
        <dbReference type="EMBL" id="ELQ39844.1"/>
    </source>
</evidence>
<organism evidence="1">
    <name type="scientific">Pyricularia oryzae (strain Y34)</name>
    <name type="common">Rice blast fungus</name>
    <name type="synonym">Magnaporthe oryzae</name>
    <dbReference type="NCBI Taxonomy" id="1143189"/>
    <lineage>
        <taxon>Eukaryota</taxon>
        <taxon>Fungi</taxon>
        <taxon>Dikarya</taxon>
        <taxon>Ascomycota</taxon>
        <taxon>Pezizomycotina</taxon>
        <taxon>Sordariomycetes</taxon>
        <taxon>Sordariomycetidae</taxon>
        <taxon>Magnaporthales</taxon>
        <taxon>Pyriculariaceae</taxon>
        <taxon>Pyricularia</taxon>
    </lineage>
</organism>
<reference evidence="1" key="1">
    <citation type="journal article" date="2012" name="PLoS Genet.">
        <title>Comparative analysis of the genomes of two field isolates of the rice blast fungus Magnaporthe oryzae.</title>
        <authorList>
            <person name="Xue M."/>
            <person name="Yang J."/>
            <person name="Li Z."/>
            <person name="Hu S."/>
            <person name="Yao N."/>
            <person name="Dean R.A."/>
            <person name="Zhao W."/>
            <person name="Shen M."/>
            <person name="Zhang H."/>
            <person name="Li C."/>
            <person name="Liu L."/>
            <person name="Cao L."/>
            <person name="Xu X."/>
            <person name="Xing Y."/>
            <person name="Hsiang T."/>
            <person name="Zhang Z."/>
            <person name="Xu J.R."/>
            <person name="Peng Y.L."/>
        </authorList>
    </citation>
    <scope>NUCLEOTIDE SEQUENCE</scope>
    <source>
        <strain evidence="1">Y34</strain>
    </source>
</reference>
<proteinExistence type="predicted"/>
<dbReference type="EMBL" id="JH793787">
    <property type="protein sequence ID" value="ELQ39844.1"/>
    <property type="molecule type" value="Genomic_DNA"/>
</dbReference>
<dbReference type="AlphaFoldDB" id="A0AA97PMC1"/>
<accession>A0AA97PMC1</accession>
<sequence>MGRAACGKVQHQGIIGVFCTIHRVCWCSAATNQSLKLL</sequence>
<protein>
    <submittedName>
        <fullName evidence="1">Uncharacterized protein</fullName>
    </submittedName>
</protein>
<gene>
    <name evidence="1" type="ORF">OOU_Y34scaffold00476g4</name>
</gene>
<dbReference type="Proteomes" id="UP000011086">
    <property type="component" value="Unassembled WGS sequence"/>
</dbReference>
<name>A0AA97PMC1_PYRO3</name>